<feature type="compositionally biased region" description="Polar residues" evidence="1">
    <location>
        <begin position="237"/>
        <end position="254"/>
    </location>
</feature>
<protein>
    <submittedName>
        <fullName evidence="3">Tpr-related protein family member, putative</fullName>
    </submittedName>
</protein>
<gene>
    <name evidence="4" type="ORF">TAT_000226200</name>
    <name evidence="3" type="ORF">TAV_000226300</name>
</gene>
<feature type="transmembrane region" description="Helical" evidence="2">
    <location>
        <begin position="12"/>
        <end position="37"/>
    </location>
</feature>
<keyword evidence="2" id="KW-0812">Transmembrane</keyword>
<evidence type="ECO:0000313" key="3">
    <source>
        <dbReference type="EMBL" id="SVP92470.1"/>
    </source>
</evidence>
<accession>A0A3B0MY82</accession>
<evidence type="ECO:0000256" key="1">
    <source>
        <dbReference type="SAM" id="MobiDB-lite"/>
    </source>
</evidence>
<proteinExistence type="predicted"/>
<feature type="transmembrane region" description="Helical" evidence="2">
    <location>
        <begin position="612"/>
        <end position="633"/>
    </location>
</feature>
<feature type="transmembrane region" description="Helical" evidence="2">
    <location>
        <begin position="122"/>
        <end position="142"/>
    </location>
</feature>
<dbReference type="EMBL" id="UIVS01000003">
    <property type="protein sequence ID" value="SVP92470.1"/>
    <property type="molecule type" value="Genomic_DNA"/>
</dbReference>
<feature type="transmembrane region" description="Helical" evidence="2">
    <location>
        <begin position="183"/>
        <end position="206"/>
    </location>
</feature>
<sequence>MSTEEKDKTLKTAAFIFAGFSMMLNIRLCYSSAPYALIRFKLPEDLFSIFVRRMSSSLELWCLPSIVIGNVMDQFRIRASVDKKDIITWPSIVCMWIDFLTYVILLIVYLMGGEQGHLTAHYWIIAFSGFNFGIEMVLVYAQDDDGTITWYMVGENSFPLFTSLVHYFTTLMFGNRRKWNSDYIVVFVDIVAAIMISFTAAVIWTIEFNPLKGDAAPAGAGSQTYKKLKLEAKAETENTLNYSSTEESTASNDGHNPAGHQHKGGFPTHTHIAATNAGACMYDSNRWHNISPVLMVLVGMGLVYMIYPAIAPGMIVPFYLVDKIDMILLIATAVPPVIVAILKSKYFGPFVWLGNWGGKHIPPFISPLATTVTKATLNLTSDDSHTLTLQKDTADVMTTKVDVGTQSGNISSIKGKSGNATIKLKLNFAEVTLTDTSNQNTLKAAGSITTTKTVDNPRSGLADSHELLFTITSSSGNLTQELTVTGGNVIIGLGTSNSTLELNGQAPVAGQGKPTNLNLVLAAGTKPKPNGIGTDPNTTLTLNNGNTLQLSGGIEGTLQYSNGGNNHTLTATKIDNVTFNQNDFHDSTTNYPGACCIGGTLVTWQSGESGMFAWHSCDVFVILMIILAIIFVYSLHYRDSAISRAIVNQPKMSTALSIVFYMCHEISLAVGFPGIASDEDVILPVQLVGAFLMVLLAPYSEGYLIEYKRHDPSQWPTTGMTKWNAFCYWYHSLIVSLRVCIPHEIL</sequence>
<feature type="transmembrane region" description="Helical" evidence="2">
    <location>
        <begin position="148"/>
        <end position="171"/>
    </location>
</feature>
<name>A0A3B0MY82_THEAN</name>
<feature type="transmembrane region" description="Helical" evidence="2">
    <location>
        <begin position="293"/>
        <end position="319"/>
    </location>
</feature>
<organism evidence="3">
    <name type="scientific">Theileria annulata</name>
    <dbReference type="NCBI Taxonomy" id="5874"/>
    <lineage>
        <taxon>Eukaryota</taxon>
        <taxon>Sar</taxon>
        <taxon>Alveolata</taxon>
        <taxon>Apicomplexa</taxon>
        <taxon>Aconoidasida</taxon>
        <taxon>Piroplasmida</taxon>
        <taxon>Theileriidae</taxon>
        <taxon>Theileria</taxon>
    </lineage>
</organism>
<feature type="transmembrane region" description="Helical" evidence="2">
    <location>
        <begin position="654"/>
        <end position="675"/>
    </location>
</feature>
<evidence type="ECO:0000313" key="4">
    <source>
        <dbReference type="EMBL" id="SVP93274.1"/>
    </source>
</evidence>
<evidence type="ECO:0000256" key="2">
    <source>
        <dbReference type="SAM" id="Phobius"/>
    </source>
</evidence>
<feature type="region of interest" description="Disordered" evidence="1">
    <location>
        <begin position="237"/>
        <end position="262"/>
    </location>
</feature>
<dbReference type="EMBL" id="UIVT01000003">
    <property type="protein sequence ID" value="SVP93274.1"/>
    <property type="molecule type" value="Genomic_DNA"/>
</dbReference>
<feature type="transmembrane region" description="Helical" evidence="2">
    <location>
        <begin position="681"/>
        <end position="699"/>
    </location>
</feature>
<dbReference type="AlphaFoldDB" id="A0A3B0MY82"/>
<dbReference type="VEuPathDB" id="PiroplasmaDB:TA04240"/>
<keyword evidence="2" id="KW-0472">Membrane</keyword>
<keyword evidence="2" id="KW-1133">Transmembrane helix</keyword>
<reference evidence="3" key="1">
    <citation type="submission" date="2018-07" db="EMBL/GenBank/DDBJ databases">
        <authorList>
            <person name="Quirk P.G."/>
            <person name="Krulwich T.A."/>
        </authorList>
    </citation>
    <scope>NUCLEOTIDE SEQUENCE</scope>
    <source>
        <strain evidence="3">Anand</strain>
    </source>
</reference>
<feature type="transmembrane region" description="Helical" evidence="2">
    <location>
        <begin position="89"/>
        <end position="110"/>
    </location>
</feature>
<feature type="transmembrane region" description="Helical" evidence="2">
    <location>
        <begin position="58"/>
        <end position="77"/>
    </location>
</feature>